<evidence type="ECO:0000256" key="2">
    <source>
        <dbReference type="SAM" id="MobiDB-lite"/>
    </source>
</evidence>
<dbReference type="GO" id="GO:0005524">
    <property type="term" value="F:ATP binding"/>
    <property type="evidence" value="ECO:0007669"/>
    <property type="project" value="UniProtKB-UniRule"/>
</dbReference>
<organism evidence="4 5">
    <name type="scientific">Mesorhabditis spiculigera</name>
    <dbReference type="NCBI Taxonomy" id="96644"/>
    <lineage>
        <taxon>Eukaryota</taxon>
        <taxon>Metazoa</taxon>
        <taxon>Ecdysozoa</taxon>
        <taxon>Nematoda</taxon>
        <taxon>Chromadorea</taxon>
        <taxon>Rhabditida</taxon>
        <taxon>Rhabditina</taxon>
        <taxon>Rhabditomorpha</taxon>
        <taxon>Rhabditoidea</taxon>
        <taxon>Rhabditidae</taxon>
        <taxon>Mesorhabditinae</taxon>
        <taxon>Mesorhabditis</taxon>
    </lineage>
</organism>
<keyword evidence="1" id="KW-0418">Kinase</keyword>
<dbReference type="Gene3D" id="3.30.810.10">
    <property type="entry name" value="2-Layer Sandwich"/>
    <property type="match status" value="1"/>
</dbReference>
<feature type="domain" description="PIPK" evidence="3">
    <location>
        <begin position="1"/>
        <end position="200"/>
    </location>
</feature>
<evidence type="ECO:0000313" key="5">
    <source>
        <dbReference type="Proteomes" id="UP001177023"/>
    </source>
</evidence>
<dbReference type="GO" id="GO:0016308">
    <property type="term" value="F:1-phosphatidylinositol-4-phosphate 5-kinase activity"/>
    <property type="evidence" value="ECO:0007669"/>
    <property type="project" value="TreeGrafter"/>
</dbReference>
<dbReference type="PANTHER" id="PTHR23086">
    <property type="entry name" value="PHOSPHATIDYLINOSITOL-4-PHOSPHATE 5-KINASE"/>
    <property type="match status" value="1"/>
</dbReference>
<dbReference type="PROSITE" id="PS51455">
    <property type="entry name" value="PIPK"/>
    <property type="match status" value="1"/>
</dbReference>
<dbReference type="Pfam" id="PF01504">
    <property type="entry name" value="PIP5K"/>
    <property type="match status" value="1"/>
</dbReference>
<name>A0AA36CAL3_9BILA</name>
<feature type="non-terminal residue" evidence="4">
    <location>
        <position position="1"/>
    </location>
</feature>
<dbReference type="GO" id="GO:0005886">
    <property type="term" value="C:plasma membrane"/>
    <property type="evidence" value="ECO:0007669"/>
    <property type="project" value="TreeGrafter"/>
</dbReference>
<protein>
    <recommendedName>
        <fullName evidence="3">PIPK domain-containing protein</fullName>
    </recommendedName>
</protein>
<proteinExistence type="predicted"/>
<keyword evidence="5" id="KW-1185">Reference proteome</keyword>
<reference evidence="4" key="1">
    <citation type="submission" date="2023-06" db="EMBL/GenBank/DDBJ databases">
        <authorList>
            <person name="Delattre M."/>
        </authorList>
    </citation>
    <scope>NUCLEOTIDE SEQUENCE</scope>
    <source>
        <strain evidence="4">AF72</strain>
    </source>
</reference>
<gene>
    <name evidence="4" type="ORF">MSPICULIGERA_LOCUS3533</name>
</gene>
<keyword evidence="1" id="KW-0808">Transferase</keyword>
<dbReference type="Proteomes" id="UP001177023">
    <property type="component" value="Unassembled WGS sequence"/>
</dbReference>
<comment type="caution">
    <text evidence="4">The sequence shown here is derived from an EMBL/GenBank/DDBJ whole genome shotgun (WGS) entry which is preliminary data.</text>
</comment>
<dbReference type="PANTHER" id="PTHR23086:SF8">
    <property type="entry name" value="PHOSPHATIDYLINOSITOL 5-PHOSPHATE 4-KINASE, ISOFORM A"/>
    <property type="match status" value="1"/>
</dbReference>
<evidence type="ECO:0000259" key="3">
    <source>
        <dbReference type="PROSITE" id="PS51455"/>
    </source>
</evidence>
<dbReference type="InterPro" id="IPR023610">
    <property type="entry name" value="PInositol-4/5-P-5/4-kinase"/>
</dbReference>
<keyword evidence="1" id="KW-0547">Nucleotide-binding</keyword>
<dbReference type="InterPro" id="IPR027483">
    <property type="entry name" value="PInositol-4-P-4/5-kinase_C_sf"/>
</dbReference>
<dbReference type="GO" id="GO:0046854">
    <property type="term" value="P:phosphatidylinositol phosphate biosynthetic process"/>
    <property type="evidence" value="ECO:0007669"/>
    <property type="project" value="TreeGrafter"/>
</dbReference>
<dbReference type="EMBL" id="CATQJA010000933">
    <property type="protein sequence ID" value="CAJ0564868.1"/>
    <property type="molecule type" value="Genomic_DNA"/>
</dbReference>
<evidence type="ECO:0000256" key="1">
    <source>
        <dbReference type="PROSITE-ProRule" id="PRU00781"/>
    </source>
</evidence>
<accession>A0AA36CAL3</accession>
<dbReference type="SUPFAM" id="SSF56104">
    <property type="entry name" value="SAICAR synthase-like"/>
    <property type="match status" value="1"/>
</dbReference>
<evidence type="ECO:0000313" key="4">
    <source>
        <dbReference type="EMBL" id="CAJ0564868.1"/>
    </source>
</evidence>
<keyword evidence="1" id="KW-0067">ATP-binding</keyword>
<dbReference type="InterPro" id="IPR002498">
    <property type="entry name" value="PInositol-4-P-4/5-kinase_core"/>
</dbReference>
<sequence>MLFQDHDDLTYIVMRNICLDGSPAATKYDLKGDPDRTKASDMTVLRDSELRTNQPDGIRLKEEERQEVETILTQDLDFLELRDLVDYSLLLMLDNVPLEDGTKPQAEPSLIGTTAEGEKLLRMGIIDIVQRKVGGAAKKWKEQVLGGVFGYVFPRNCRQVQETERGCPSSRGKCDKNTANKRNQKKSKNRPEPRPNPALD</sequence>
<dbReference type="AlphaFoldDB" id="A0AA36CAL3"/>
<feature type="region of interest" description="Disordered" evidence="2">
    <location>
        <begin position="162"/>
        <end position="200"/>
    </location>
</feature>